<protein>
    <recommendedName>
        <fullName evidence="3">Tetratricopeptide repeat protein</fullName>
    </recommendedName>
</protein>
<proteinExistence type="predicted"/>
<reference evidence="1 2" key="1">
    <citation type="journal article" date="2011" name="ISME J.">
        <title>Community ecology of hot spring cyanobacterial mats: predominant populations and their functional potential.</title>
        <authorList>
            <person name="Klatt C.G."/>
            <person name="Wood J.M."/>
            <person name="Rusch D.B."/>
            <person name="Bateson M.M."/>
            <person name="Hamamura N."/>
            <person name="Heidelberg J.F."/>
            <person name="Grossman A.R."/>
            <person name="Bhaya D."/>
            <person name="Cohan F.M."/>
            <person name="Kuhl M."/>
            <person name="Bryant D.A."/>
            <person name="Ward D.M."/>
        </authorList>
    </citation>
    <scope>NUCLEOTIDE SEQUENCE [LARGE SCALE GENOMIC DNA]</scope>
    <source>
        <strain evidence="1">OS</strain>
    </source>
</reference>
<evidence type="ECO:0000313" key="1">
    <source>
        <dbReference type="EMBL" id="RFM25249.1"/>
    </source>
</evidence>
<dbReference type="AlphaFoldDB" id="A0A395M363"/>
<dbReference type="EMBL" id="PHFL01000007">
    <property type="protein sequence ID" value="RFM25249.1"/>
    <property type="molecule type" value="Genomic_DNA"/>
</dbReference>
<evidence type="ECO:0008006" key="3">
    <source>
        <dbReference type="Google" id="ProtNLM"/>
    </source>
</evidence>
<sequence length="409" mass="45105">MFTHLKSMAVADTLQKFLLPFSEDDERQLATLAGKSPLLLGAIKSLLLTNTVSYDELAQELQSSTVSDELTTQWLRRALSSLSTGEYVPLYAFCVVLSQATEPLSEKELDAIWKSIPFPEPYPDSEDLLLMLLRLNFVELSTKSSAPKFQLHSAVKAEILRRLSPEDCTSANLAFAQFYSNQTGNDDTRVPKWQHHLIAAGLHKEAVQLAAAYSPAFMKADKTEAALTLLSAAIPLAASLNEEVELFLRHQLATGSAKLMRFDTAIAELSVIVEKLQKAGNTAAEFAARHQLSSALAAKGDYASALAGFQDLMQKQYAHRNLSGVATAAAQIGLVALAMHNTKLAVEHFYIAKRLSEKLTEFEQKINNQNWEYLREQIDETEFSQHFSAIQSSADKYCDALLTQASTAN</sequence>
<dbReference type="SUPFAM" id="SSF48452">
    <property type="entry name" value="TPR-like"/>
    <property type="match status" value="1"/>
</dbReference>
<name>A0A395M363_9BACT</name>
<dbReference type="Gene3D" id="1.25.40.10">
    <property type="entry name" value="Tetratricopeptide repeat domain"/>
    <property type="match status" value="1"/>
</dbReference>
<evidence type="ECO:0000313" key="2">
    <source>
        <dbReference type="Proteomes" id="UP000266389"/>
    </source>
</evidence>
<accession>A0A395M363</accession>
<dbReference type="Proteomes" id="UP000266389">
    <property type="component" value="Unassembled WGS sequence"/>
</dbReference>
<dbReference type="InterPro" id="IPR011990">
    <property type="entry name" value="TPR-like_helical_dom_sf"/>
</dbReference>
<organism evidence="1 2">
    <name type="scientific">Candidatus Thermochlorobacter aerophilus</name>
    <dbReference type="NCBI Taxonomy" id="1868324"/>
    <lineage>
        <taxon>Bacteria</taxon>
        <taxon>Pseudomonadati</taxon>
        <taxon>Chlorobiota</taxon>
        <taxon>Chlorobiia</taxon>
        <taxon>Chlorobiales</taxon>
        <taxon>Candidatus Thermochlorobacteriaceae</taxon>
        <taxon>Candidatus Thermochlorobacter</taxon>
    </lineage>
</organism>
<comment type="caution">
    <text evidence="1">The sequence shown here is derived from an EMBL/GenBank/DDBJ whole genome shotgun (WGS) entry which is preliminary data.</text>
</comment>
<gene>
    <name evidence="1" type="ORF">D0433_01085</name>
</gene>